<dbReference type="InterPro" id="IPR033747">
    <property type="entry name" value="PurE_ClassI"/>
</dbReference>
<dbReference type="PANTHER" id="PTHR23046:SF2">
    <property type="entry name" value="PHOSPHORIBOSYLAMINOIMIDAZOLE CARBOXYLASE"/>
    <property type="match status" value="1"/>
</dbReference>
<organism evidence="5">
    <name type="scientific">marine metagenome</name>
    <dbReference type="NCBI Taxonomy" id="408172"/>
    <lineage>
        <taxon>unclassified sequences</taxon>
        <taxon>metagenomes</taxon>
        <taxon>ecological metagenomes</taxon>
    </lineage>
</organism>
<dbReference type="PANTHER" id="PTHR23046">
    <property type="entry name" value="PHOSPHORIBOSYLAMINOIMIDAZOLE CARBOXYLASE CATALYTIC SUBUNIT"/>
    <property type="match status" value="1"/>
</dbReference>
<dbReference type="InterPro" id="IPR024694">
    <property type="entry name" value="PurE_prokaryotes"/>
</dbReference>
<dbReference type="NCBIfam" id="TIGR01162">
    <property type="entry name" value="purE"/>
    <property type="match status" value="1"/>
</dbReference>
<name>A0A381PGT6_9ZZZZ</name>
<evidence type="ECO:0000259" key="4">
    <source>
        <dbReference type="SMART" id="SM01001"/>
    </source>
</evidence>
<dbReference type="AlphaFoldDB" id="A0A381PGT6"/>
<feature type="non-terminal residue" evidence="5">
    <location>
        <position position="1"/>
    </location>
</feature>
<accession>A0A381PGT6</accession>
<sequence>VTATVSIIIGSESDLGLAEKCGEVLSSLSIDFTVNVFSAHRTPDLLHKHLEEAEKGDTKIYIAIAGLAAHLAGAIASKTVKPVIGIPGDGGPLNGFDSLLSTVQMPKGVPVATVAIGSAGAANAGYLAAQMLSINSKEIADTLKSIREANKQQIAEVNKKLSEK</sequence>
<feature type="domain" description="PurE" evidence="4">
    <location>
        <begin position="3"/>
        <end position="154"/>
    </location>
</feature>
<dbReference type="EMBL" id="UINC01000956">
    <property type="protein sequence ID" value="SUZ65319.1"/>
    <property type="molecule type" value="Genomic_DNA"/>
</dbReference>
<dbReference type="GO" id="GO:0016853">
    <property type="term" value="F:isomerase activity"/>
    <property type="evidence" value="ECO:0007669"/>
    <property type="project" value="UniProtKB-KW"/>
</dbReference>
<dbReference type="HAMAP" id="MF_01929">
    <property type="entry name" value="PurE_classI"/>
    <property type="match status" value="1"/>
</dbReference>
<evidence type="ECO:0000313" key="5">
    <source>
        <dbReference type="EMBL" id="SUZ65319.1"/>
    </source>
</evidence>
<protein>
    <recommendedName>
        <fullName evidence="4">PurE domain-containing protein</fullName>
    </recommendedName>
</protein>
<proteinExistence type="inferred from homology"/>
<evidence type="ECO:0000256" key="2">
    <source>
        <dbReference type="ARBA" id="ARBA00023235"/>
    </source>
</evidence>
<dbReference type="SMART" id="SM01001">
    <property type="entry name" value="AIRC"/>
    <property type="match status" value="1"/>
</dbReference>
<reference evidence="5" key="1">
    <citation type="submission" date="2018-05" db="EMBL/GenBank/DDBJ databases">
        <authorList>
            <person name="Lanie J.A."/>
            <person name="Ng W.-L."/>
            <person name="Kazmierczak K.M."/>
            <person name="Andrzejewski T.M."/>
            <person name="Davidsen T.M."/>
            <person name="Wayne K.J."/>
            <person name="Tettelin H."/>
            <person name="Glass J.I."/>
            <person name="Rusch D."/>
            <person name="Podicherti R."/>
            <person name="Tsui H.-C.T."/>
            <person name="Winkler M.E."/>
        </authorList>
    </citation>
    <scope>NUCLEOTIDE SEQUENCE</scope>
</reference>
<gene>
    <name evidence="5" type="ORF">METZ01_LOCUS18173</name>
</gene>
<dbReference type="SUPFAM" id="SSF52255">
    <property type="entry name" value="N5-CAIR mutase (phosphoribosylaminoimidazole carboxylase, PurE)"/>
    <property type="match status" value="1"/>
</dbReference>
<keyword evidence="1" id="KW-0658">Purine biosynthesis</keyword>
<keyword evidence="2" id="KW-0413">Isomerase</keyword>
<evidence type="ECO:0000256" key="1">
    <source>
        <dbReference type="ARBA" id="ARBA00022755"/>
    </source>
</evidence>
<dbReference type="Gene3D" id="3.40.50.1970">
    <property type="match status" value="1"/>
</dbReference>
<dbReference type="InterPro" id="IPR000031">
    <property type="entry name" value="PurE_dom"/>
</dbReference>
<comment type="pathway">
    <text evidence="3">Purine metabolism.</text>
</comment>
<evidence type="ECO:0000256" key="3">
    <source>
        <dbReference type="ARBA" id="ARBA00025704"/>
    </source>
</evidence>
<dbReference type="PIRSF" id="PIRSF001338">
    <property type="entry name" value="AIR_carboxylase"/>
    <property type="match status" value="1"/>
</dbReference>
<dbReference type="Pfam" id="PF00731">
    <property type="entry name" value="AIRC"/>
    <property type="match status" value="1"/>
</dbReference>
<dbReference type="GO" id="GO:0006189">
    <property type="term" value="P:'de novo' IMP biosynthetic process"/>
    <property type="evidence" value="ECO:0007669"/>
    <property type="project" value="InterPro"/>
</dbReference>